<accession>A0A8H5ZA52</accession>
<dbReference type="Proteomes" id="UP000624244">
    <property type="component" value="Unassembled WGS sequence"/>
</dbReference>
<organism evidence="2 3">
    <name type="scientific">Cochliobolus sativus</name>
    <name type="common">Common root rot and spot blotch fungus</name>
    <name type="synonym">Bipolaris sorokiniana</name>
    <dbReference type="NCBI Taxonomy" id="45130"/>
    <lineage>
        <taxon>Eukaryota</taxon>
        <taxon>Fungi</taxon>
        <taxon>Dikarya</taxon>
        <taxon>Ascomycota</taxon>
        <taxon>Pezizomycotina</taxon>
        <taxon>Dothideomycetes</taxon>
        <taxon>Pleosporomycetidae</taxon>
        <taxon>Pleosporales</taxon>
        <taxon>Pleosporineae</taxon>
        <taxon>Pleosporaceae</taxon>
        <taxon>Bipolaris</taxon>
    </lineage>
</organism>
<name>A0A8H5ZA52_COCSA</name>
<dbReference type="EMBL" id="WNKQ01000026">
    <property type="protein sequence ID" value="KAF5844220.1"/>
    <property type="molecule type" value="Genomic_DNA"/>
</dbReference>
<comment type="caution">
    <text evidence="2">The sequence shown here is derived from an EMBL/GenBank/DDBJ whole genome shotgun (WGS) entry which is preliminary data.</text>
</comment>
<evidence type="ECO:0000313" key="3">
    <source>
        <dbReference type="Proteomes" id="UP000624244"/>
    </source>
</evidence>
<dbReference type="AlphaFoldDB" id="A0A8H5ZA52"/>
<protein>
    <submittedName>
        <fullName evidence="2">Uncharacterized protein</fullName>
    </submittedName>
</protein>
<sequence length="229" mass="25049">MPQLEILDDQHRTVPLNNCMDTAQVLFVQSQSEDNAKEAGGYAGEMSSVNWGTRGAAGQRSHEGKERVEGSSLGEAVAVEVRHWSGFWDMHDAKNIAFRGAMRARKRGAASPNPTSQLRGLGKMGNKRWLFGPDVTMQARRAQTCSWRREGQVSSIMKGDELGRSFRRGNSPPPTATGATRDGMLRHVLQLRRGSAKGAMQQRALGRRVAGPGDFRTCCTGRGRHGDMG</sequence>
<proteinExistence type="predicted"/>
<evidence type="ECO:0000313" key="2">
    <source>
        <dbReference type="EMBL" id="KAF5844220.1"/>
    </source>
</evidence>
<evidence type="ECO:0000256" key="1">
    <source>
        <dbReference type="SAM" id="MobiDB-lite"/>
    </source>
</evidence>
<gene>
    <name evidence="2" type="ORF">GGP41_004950</name>
</gene>
<reference evidence="2" key="1">
    <citation type="submission" date="2019-11" db="EMBL/GenBank/DDBJ databases">
        <title>Bipolaris sorokiniana Genome sequencing.</title>
        <authorList>
            <person name="Wang H."/>
        </authorList>
    </citation>
    <scope>NUCLEOTIDE SEQUENCE</scope>
</reference>
<feature type="region of interest" description="Disordered" evidence="1">
    <location>
        <begin position="105"/>
        <end position="124"/>
    </location>
</feature>